<comment type="caution">
    <text evidence="1">The sequence shown here is derived from an EMBL/GenBank/DDBJ whole genome shotgun (WGS) entry which is preliminary data.</text>
</comment>
<dbReference type="EMBL" id="JAPZBQ010000001">
    <property type="protein sequence ID" value="KAJ5353321.1"/>
    <property type="molecule type" value="Genomic_DNA"/>
</dbReference>
<reference evidence="1" key="2">
    <citation type="journal article" date="2023" name="IMA Fungus">
        <title>Comparative genomic study of the Penicillium genus elucidates a diverse pangenome and 15 lateral gene transfer events.</title>
        <authorList>
            <person name="Petersen C."/>
            <person name="Sorensen T."/>
            <person name="Nielsen M.R."/>
            <person name="Sondergaard T.E."/>
            <person name="Sorensen J.L."/>
            <person name="Fitzpatrick D.A."/>
            <person name="Frisvad J.C."/>
            <person name="Nielsen K.L."/>
        </authorList>
    </citation>
    <scope>NUCLEOTIDE SEQUENCE</scope>
    <source>
        <strain evidence="1">IBT 35673</strain>
    </source>
</reference>
<reference evidence="1" key="1">
    <citation type="submission" date="2022-12" db="EMBL/GenBank/DDBJ databases">
        <authorList>
            <person name="Petersen C."/>
        </authorList>
    </citation>
    <scope>NUCLEOTIDE SEQUENCE</scope>
    <source>
        <strain evidence="1">IBT 35673</strain>
    </source>
</reference>
<evidence type="ECO:0000313" key="2">
    <source>
        <dbReference type="Proteomes" id="UP001147695"/>
    </source>
</evidence>
<name>A0A9W9USM6_PENBR</name>
<sequence length="59" mass="6688">MERSREQWISGARSHDGTCIVYLLKIVLEWEAVAREAVDVVINARACWSTEDLLLVTAL</sequence>
<gene>
    <name evidence="1" type="ORF">N7452_002295</name>
</gene>
<dbReference type="Proteomes" id="UP001147695">
    <property type="component" value="Unassembled WGS sequence"/>
</dbReference>
<organism evidence="1 2">
    <name type="scientific">Penicillium brevicompactum</name>
    <dbReference type="NCBI Taxonomy" id="5074"/>
    <lineage>
        <taxon>Eukaryota</taxon>
        <taxon>Fungi</taxon>
        <taxon>Dikarya</taxon>
        <taxon>Ascomycota</taxon>
        <taxon>Pezizomycotina</taxon>
        <taxon>Eurotiomycetes</taxon>
        <taxon>Eurotiomycetidae</taxon>
        <taxon>Eurotiales</taxon>
        <taxon>Aspergillaceae</taxon>
        <taxon>Penicillium</taxon>
    </lineage>
</organism>
<proteinExistence type="predicted"/>
<dbReference type="AlphaFoldDB" id="A0A9W9USM6"/>
<accession>A0A9W9USM6</accession>
<protein>
    <submittedName>
        <fullName evidence="1">Uncharacterized protein</fullName>
    </submittedName>
</protein>
<evidence type="ECO:0000313" key="1">
    <source>
        <dbReference type="EMBL" id="KAJ5353321.1"/>
    </source>
</evidence>